<organism evidence="2 3">
    <name type="scientific">Pristionchus mayeri</name>
    <dbReference type="NCBI Taxonomy" id="1317129"/>
    <lineage>
        <taxon>Eukaryota</taxon>
        <taxon>Metazoa</taxon>
        <taxon>Ecdysozoa</taxon>
        <taxon>Nematoda</taxon>
        <taxon>Chromadorea</taxon>
        <taxon>Rhabditida</taxon>
        <taxon>Rhabditina</taxon>
        <taxon>Diplogasteromorpha</taxon>
        <taxon>Diplogasteroidea</taxon>
        <taxon>Neodiplogasteridae</taxon>
        <taxon>Pristionchus</taxon>
    </lineage>
</organism>
<sequence>RIRPRDLTVLSLSPLPSRLQSLTAVTEACEVTRTYPSLPRPLSSGRFAVCFSDPGVFTTPNHMSNVILKIDSMDVHVSKEYLAIHSPVFYAMFFTEDNVEDGEEIELEDIIYEDSLSRFPFHVLLRR</sequence>
<dbReference type="AlphaFoldDB" id="A0AAN5D4A1"/>
<dbReference type="Pfam" id="PF00651">
    <property type="entry name" value="BTB"/>
    <property type="match status" value="1"/>
</dbReference>
<keyword evidence="3" id="KW-1185">Reference proteome</keyword>
<evidence type="ECO:0000259" key="1">
    <source>
        <dbReference type="PROSITE" id="PS50097"/>
    </source>
</evidence>
<name>A0AAN5D4A1_9BILA</name>
<evidence type="ECO:0000313" key="2">
    <source>
        <dbReference type="EMBL" id="GMR56586.1"/>
    </source>
</evidence>
<reference evidence="3" key="1">
    <citation type="submission" date="2022-10" db="EMBL/GenBank/DDBJ databases">
        <title>Genome assembly of Pristionchus species.</title>
        <authorList>
            <person name="Yoshida K."/>
            <person name="Sommer R.J."/>
        </authorList>
    </citation>
    <scope>NUCLEOTIDE SEQUENCE [LARGE SCALE GENOMIC DNA]</scope>
    <source>
        <strain evidence="3">RS5460</strain>
    </source>
</reference>
<comment type="caution">
    <text evidence="2">The sequence shown here is derived from an EMBL/GenBank/DDBJ whole genome shotgun (WGS) entry which is preliminary data.</text>
</comment>
<dbReference type="Gene3D" id="3.30.710.10">
    <property type="entry name" value="Potassium Channel Kv1.1, Chain A"/>
    <property type="match status" value="1"/>
</dbReference>
<dbReference type="EMBL" id="BTRK01000006">
    <property type="protein sequence ID" value="GMR56586.1"/>
    <property type="molecule type" value="Genomic_DNA"/>
</dbReference>
<dbReference type="PROSITE" id="PS50097">
    <property type="entry name" value="BTB"/>
    <property type="match status" value="1"/>
</dbReference>
<dbReference type="PANTHER" id="PTHR47022">
    <property type="entry name" value="BTB AND MATH DOMAIN-CONTAINING PROTEIN 36-RELATED"/>
    <property type="match status" value="1"/>
</dbReference>
<dbReference type="SUPFAM" id="SSF54695">
    <property type="entry name" value="POZ domain"/>
    <property type="match status" value="1"/>
</dbReference>
<dbReference type="PANTHER" id="PTHR47022:SF1">
    <property type="entry name" value="BTB AND MATH DOMAIN-CONTAINING PROTEIN 36-RELATED"/>
    <property type="match status" value="1"/>
</dbReference>
<dbReference type="InterPro" id="IPR000210">
    <property type="entry name" value="BTB/POZ_dom"/>
</dbReference>
<feature type="domain" description="BTB" evidence="1">
    <location>
        <begin position="64"/>
        <end position="127"/>
    </location>
</feature>
<dbReference type="InterPro" id="IPR011333">
    <property type="entry name" value="SKP1/BTB/POZ_sf"/>
</dbReference>
<dbReference type="Proteomes" id="UP001328107">
    <property type="component" value="Unassembled WGS sequence"/>
</dbReference>
<accession>A0AAN5D4A1</accession>
<protein>
    <recommendedName>
        <fullName evidence="1">BTB domain-containing protein</fullName>
    </recommendedName>
</protein>
<evidence type="ECO:0000313" key="3">
    <source>
        <dbReference type="Proteomes" id="UP001328107"/>
    </source>
</evidence>
<dbReference type="CDD" id="cd18186">
    <property type="entry name" value="BTB_POZ_ZBTB_KLHL-like"/>
    <property type="match status" value="1"/>
</dbReference>
<feature type="non-terminal residue" evidence="2">
    <location>
        <position position="1"/>
    </location>
</feature>
<gene>
    <name evidence="2" type="ORF">PMAYCL1PPCAC_26781</name>
</gene>
<proteinExistence type="predicted"/>